<dbReference type="InterPro" id="IPR011712">
    <property type="entry name" value="Sig_transdc_His_kin_sub3_dim/P"/>
</dbReference>
<dbReference type="Gene3D" id="3.30.565.10">
    <property type="entry name" value="Histidine kinase-like ATPase, C-terminal domain"/>
    <property type="match status" value="1"/>
</dbReference>
<dbReference type="Gene3D" id="1.20.5.1930">
    <property type="match status" value="1"/>
</dbReference>
<dbReference type="RefSeq" id="WP_136743428.1">
    <property type="nucleotide sequence ID" value="NZ_SUMB01000012.1"/>
</dbReference>
<feature type="transmembrane region" description="Helical" evidence="9">
    <location>
        <begin position="153"/>
        <end position="180"/>
    </location>
</feature>
<keyword evidence="4" id="KW-0808">Transferase</keyword>
<dbReference type="EC" id="2.7.13.3" evidence="2"/>
<dbReference type="PANTHER" id="PTHR24421:SF10">
    <property type="entry name" value="NITRATE_NITRITE SENSOR PROTEIN NARQ"/>
    <property type="match status" value="1"/>
</dbReference>
<evidence type="ECO:0000256" key="1">
    <source>
        <dbReference type="ARBA" id="ARBA00000085"/>
    </source>
</evidence>
<dbReference type="Proteomes" id="UP000308697">
    <property type="component" value="Unassembled WGS sequence"/>
</dbReference>
<dbReference type="CDD" id="cd16917">
    <property type="entry name" value="HATPase_UhpB-NarQ-NarX-like"/>
    <property type="match status" value="1"/>
</dbReference>
<feature type="domain" description="Signal transduction histidine kinase subgroup 3 dimerisation and phosphoacceptor" evidence="10">
    <location>
        <begin position="206"/>
        <end position="270"/>
    </location>
</feature>
<evidence type="ECO:0000313" key="11">
    <source>
        <dbReference type="EMBL" id="TJZ44669.1"/>
    </source>
</evidence>
<dbReference type="InterPro" id="IPR036890">
    <property type="entry name" value="HATPase_C_sf"/>
</dbReference>
<feature type="transmembrane region" description="Helical" evidence="9">
    <location>
        <begin position="100"/>
        <end position="133"/>
    </location>
</feature>
<keyword evidence="9" id="KW-0812">Transmembrane</keyword>
<dbReference type="PANTHER" id="PTHR24421">
    <property type="entry name" value="NITRATE/NITRITE SENSOR PROTEIN NARX-RELATED"/>
    <property type="match status" value="1"/>
</dbReference>
<evidence type="ECO:0000256" key="8">
    <source>
        <dbReference type="ARBA" id="ARBA00023012"/>
    </source>
</evidence>
<evidence type="ECO:0000256" key="2">
    <source>
        <dbReference type="ARBA" id="ARBA00012438"/>
    </source>
</evidence>
<evidence type="ECO:0000259" key="10">
    <source>
        <dbReference type="Pfam" id="PF07730"/>
    </source>
</evidence>
<evidence type="ECO:0000256" key="3">
    <source>
        <dbReference type="ARBA" id="ARBA00022553"/>
    </source>
</evidence>
<dbReference type="EMBL" id="SUMB01000012">
    <property type="protein sequence ID" value="TJZ44669.1"/>
    <property type="molecule type" value="Genomic_DNA"/>
</dbReference>
<comment type="catalytic activity">
    <reaction evidence="1">
        <text>ATP + protein L-histidine = ADP + protein N-phospho-L-histidine.</text>
        <dbReference type="EC" id="2.7.13.3"/>
    </reaction>
</comment>
<dbReference type="GO" id="GO:0046983">
    <property type="term" value="F:protein dimerization activity"/>
    <property type="evidence" value="ECO:0007669"/>
    <property type="project" value="InterPro"/>
</dbReference>
<proteinExistence type="predicted"/>
<sequence>MIRSLCGRALYRSWTYAFIGAVLSPPPLIVALVAASPKWPAALRIVGFCCALSAVLIAMSAPRAARSGCVRLANRLLDTGLPAPLDSSASPWVNRVRTSAYLAAHMVVGGAVTAVTCLAFFAAVVLPSVWLSGGGPVASFGWTVPVGQGWQGLWTVVVSAGCLALVGFVAVGGAAVLRLLAPVLLGHRPAERLAAAEQRMNMLAQRNRLAQELHDSIGHTLTASTIQAAVAGELMDRDPAAARRALSSIEETSRAAMDDLDHVLGVLREGRSPTAPQHTLADLGALTESVRRAGAGLRVETTGDLTRLPATVSREAYRIVQEGLTNALRHSERAGISLRVAIRDGWLEVELSNPVDVGRRFRPGREQGHGLTGIADRVRLLRGEVSAGRTDDDGGTHWRLAARIPLRSAP</sequence>
<comment type="caution">
    <text evidence="11">The sequence shown here is derived from an EMBL/GenBank/DDBJ whole genome shotgun (WGS) entry which is preliminary data.</text>
</comment>
<evidence type="ECO:0000313" key="12">
    <source>
        <dbReference type="Proteomes" id="UP000308697"/>
    </source>
</evidence>
<dbReference type="OrthoDB" id="227596at2"/>
<evidence type="ECO:0000256" key="6">
    <source>
        <dbReference type="ARBA" id="ARBA00022777"/>
    </source>
</evidence>
<keyword evidence="8" id="KW-0902">Two-component regulatory system</keyword>
<dbReference type="GO" id="GO:0000155">
    <property type="term" value="F:phosphorelay sensor kinase activity"/>
    <property type="evidence" value="ECO:0007669"/>
    <property type="project" value="InterPro"/>
</dbReference>
<dbReference type="GO" id="GO:0016020">
    <property type="term" value="C:membrane"/>
    <property type="evidence" value="ECO:0007669"/>
    <property type="project" value="InterPro"/>
</dbReference>
<keyword evidence="12" id="KW-1185">Reference proteome</keyword>
<evidence type="ECO:0000256" key="9">
    <source>
        <dbReference type="SAM" id="Phobius"/>
    </source>
</evidence>
<evidence type="ECO:0000256" key="5">
    <source>
        <dbReference type="ARBA" id="ARBA00022741"/>
    </source>
</evidence>
<evidence type="ECO:0000256" key="4">
    <source>
        <dbReference type="ARBA" id="ARBA00022679"/>
    </source>
</evidence>
<evidence type="ECO:0000256" key="7">
    <source>
        <dbReference type="ARBA" id="ARBA00022840"/>
    </source>
</evidence>
<accession>A0A4U0MUK0</accession>
<keyword evidence="5" id="KW-0547">Nucleotide-binding</keyword>
<protein>
    <recommendedName>
        <fullName evidence="2">histidine kinase</fullName>
        <ecNumber evidence="2">2.7.13.3</ecNumber>
    </recommendedName>
</protein>
<reference evidence="11 12" key="1">
    <citation type="submission" date="2019-04" db="EMBL/GenBank/DDBJ databases">
        <title>Streptomyces piniterrae sp. nov., a heliquinomycin-producing actinomycete isolated from rhizosphere soil of Pinus yunnanensis.</title>
        <authorList>
            <person name="Zhuang X."/>
            <person name="Zhao J."/>
        </authorList>
    </citation>
    <scope>NUCLEOTIDE SEQUENCE [LARGE SCALE GENOMIC DNA]</scope>
    <source>
        <strain evidence="12">jys28</strain>
    </source>
</reference>
<keyword evidence="9" id="KW-0472">Membrane</keyword>
<keyword evidence="6 11" id="KW-0418">Kinase</keyword>
<keyword evidence="7" id="KW-0067">ATP-binding</keyword>
<organism evidence="11 12">
    <name type="scientific">Streptomyces piniterrae</name>
    <dbReference type="NCBI Taxonomy" id="2571125"/>
    <lineage>
        <taxon>Bacteria</taxon>
        <taxon>Bacillati</taxon>
        <taxon>Actinomycetota</taxon>
        <taxon>Actinomycetes</taxon>
        <taxon>Kitasatosporales</taxon>
        <taxon>Streptomycetaceae</taxon>
        <taxon>Streptomyces</taxon>
    </lineage>
</organism>
<dbReference type="InterPro" id="IPR050482">
    <property type="entry name" value="Sensor_HK_TwoCompSys"/>
</dbReference>
<keyword evidence="3" id="KW-0597">Phosphoprotein</keyword>
<feature type="transmembrane region" description="Helical" evidence="9">
    <location>
        <begin position="41"/>
        <end position="61"/>
    </location>
</feature>
<name>A0A4U0MUK0_9ACTN</name>
<dbReference type="AlphaFoldDB" id="A0A4U0MUK0"/>
<dbReference type="Pfam" id="PF07730">
    <property type="entry name" value="HisKA_3"/>
    <property type="match status" value="1"/>
</dbReference>
<dbReference type="GO" id="GO:0005524">
    <property type="term" value="F:ATP binding"/>
    <property type="evidence" value="ECO:0007669"/>
    <property type="project" value="UniProtKB-KW"/>
</dbReference>
<keyword evidence="9" id="KW-1133">Transmembrane helix</keyword>
<gene>
    <name evidence="11" type="ORF">FCH28_29745</name>
</gene>
<dbReference type="SUPFAM" id="SSF55874">
    <property type="entry name" value="ATPase domain of HSP90 chaperone/DNA topoisomerase II/histidine kinase"/>
    <property type="match status" value="1"/>
</dbReference>
<feature type="transmembrane region" description="Helical" evidence="9">
    <location>
        <begin position="14"/>
        <end position="35"/>
    </location>
</feature>